<evidence type="ECO:0000313" key="2">
    <source>
        <dbReference type="WBParaSite" id="Pan_g10404.t1"/>
    </source>
</evidence>
<proteinExistence type="predicted"/>
<organism evidence="1 2">
    <name type="scientific">Panagrellus redivivus</name>
    <name type="common">Microworm</name>
    <dbReference type="NCBI Taxonomy" id="6233"/>
    <lineage>
        <taxon>Eukaryota</taxon>
        <taxon>Metazoa</taxon>
        <taxon>Ecdysozoa</taxon>
        <taxon>Nematoda</taxon>
        <taxon>Chromadorea</taxon>
        <taxon>Rhabditida</taxon>
        <taxon>Tylenchina</taxon>
        <taxon>Panagrolaimomorpha</taxon>
        <taxon>Panagrolaimoidea</taxon>
        <taxon>Panagrolaimidae</taxon>
        <taxon>Panagrellus</taxon>
    </lineage>
</organism>
<name>A0A7E4UM39_PANRE</name>
<evidence type="ECO:0000313" key="1">
    <source>
        <dbReference type="Proteomes" id="UP000492821"/>
    </source>
</evidence>
<reference evidence="2" key="2">
    <citation type="submission" date="2020-10" db="UniProtKB">
        <authorList>
            <consortium name="WormBaseParasite"/>
        </authorList>
    </citation>
    <scope>IDENTIFICATION</scope>
</reference>
<keyword evidence="1" id="KW-1185">Reference proteome</keyword>
<dbReference type="WBParaSite" id="Pan_g10404.t1">
    <property type="protein sequence ID" value="Pan_g10404.t1"/>
    <property type="gene ID" value="Pan_g10404"/>
</dbReference>
<sequence>MAWSDLQDGFKSRLVELAQMVELPKLTETCPDIRTRCLHRPKVYNCVFITDKGLLLKAALDEMKTDNFIEKFLNYASFYKCTRYIYDGPVTFDQKWDSAIYGDALNLTKPIYVRDTLILHCRNIEVYEAVIPFISGSYSRLVVYGKITWNQVKKLLHGNVKQIRIEGEVTVDQSQYDDVVEFIQGFCRGFMYKLIFIPHEMLQTVIGLETARSL</sequence>
<accession>A0A7E4UM39</accession>
<protein>
    <submittedName>
        <fullName evidence="2">F-box domain-containing protein</fullName>
    </submittedName>
</protein>
<dbReference type="AlphaFoldDB" id="A0A7E4UM39"/>
<reference evidence="1" key="1">
    <citation type="journal article" date="2013" name="Genetics">
        <title>The draft genome and transcriptome of Panagrellus redivivus are shaped by the harsh demands of a free-living lifestyle.</title>
        <authorList>
            <person name="Srinivasan J."/>
            <person name="Dillman A.R."/>
            <person name="Macchietto M.G."/>
            <person name="Heikkinen L."/>
            <person name="Lakso M."/>
            <person name="Fracchia K.M."/>
            <person name="Antoshechkin I."/>
            <person name="Mortazavi A."/>
            <person name="Wong G."/>
            <person name="Sternberg P.W."/>
        </authorList>
    </citation>
    <scope>NUCLEOTIDE SEQUENCE [LARGE SCALE GENOMIC DNA]</scope>
    <source>
        <strain evidence="1">MT8872</strain>
    </source>
</reference>
<dbReference type="Proteomes" id="UP000492821">
    <property type="component" value="Unassembled WGS sequence"/>
</dbReference>